<feature type="non-terminal residue" evidence="2">
    <location>
        <position position="1"/>
    </location>
</feature>
<dbReference type="GO" id="GO:0006281">
    <property type="term" value="P:DNA repair"/>
    <property type="evidence" value="ECO:0007669"/>
    <property type="project" value="InterPro"/>
</dbReference>
<dbReference type="InterPro" id="IPR012310">
    <property type="entry name" value="DNA_ligase_ATP-dep_cent"/>
</dbReference>
<dbReference type="GO" id="GO:0006310">
    <property type="term" value="P:DNA recombination"/>
    <property type="evidence" value="ECO:0007669"/>
    <property type="project" value="InterPro"/>
</dbReference>
<gene>
    <name evidence="2" type="ORF">S03H2_54332</name>
</gene>
<evidence type="ECO:0000313" key="2">
    <source>
        <dbReference type="EMBL" id="GAH65829.1"/>
    </source>
</evidence>
<protein>
    <recommendedName>
        <fullName evidence="1">ATP-dependent DNA ligase family profile domain-containing protein</fullName>
    </recommendedName>
</protein>
<name>X1II69_9ZZZZ</name>
<accession>X1II69</accession>
<reference evidence="2" key="1">
    <citation type="journal article" date="2014" name="Front. Microbiol.">
        <title>High frequency of phylogenetically diverse reductive dehalogenase-homologous genes in deep subseafloor sedimentary metagenomes.</title>
        <authorList>
            <person name="Kawai M."/>
            <person name="Futagami T."/>
            <person name="Toyoda A."/>
            <person name="Takaki Y."/>
            <person name="Nishi S."/>
            <person name="Hori S."/>
            <person name="Arai W."/>
            <person name="Tsubouchi T."/>
            <person name="Morono Y."/>
            <person name="Uchiyama I."/>
            <person name="Ito T."/>
            <person name="Fujiyama A."/>
            <person name="Inagaki F."/>
            <person name="Takami H."/>
        </authorList>
    </citation>
    <scope>NUCLEOTIDE SEQUENCE</scope>
    <source>
        <strain evidence="2">Expedition CK06-06</strain>
    </source>
</reference>
<dbReference type="Gene3D" id="3.30.470.30">
    <property type="entry name" value="DNA ligase/mRNA capping enzyme"/>
    <property type="match status" value="1"/>
</dbReference>
<dbReference type="EMBL" id="BARU01034633">
    <property type="protein sequence ID" value="GAH65829.1"/>
    <property type="molecule type" value="Genomic_DNA"/>
</dbReference>
<dbReference type="SUPFAM" id="SSF56091">
    <property type="entry name" value="DNA ligase/mRNA capping enzyme, catalytic domain"/>
    <property type="match status" value="1"/>
</dbReference>
<sequence>LIDLPWWRESEHISQSALERRHFINKLPLEDPIRIAAASYFSNRRDAIAFLEEEDGPYYLIPGVAGYPIDGTANWYLYSRAENLQLAESADAQIKELVDSGKWESMSADARFRLMTKRKQVEALYPFAQLKTSKKGYSEKEVFGLESVESLAEDIFKVPNKQAVEVKVDGFRVQLHKDGDEARIFTDSGHDITKQLPKLEEDIKRSAAKSFAIDGEATPYGEELENLGRAGAVPAFTKGAKRPVDDSRWAIHVFDV</sequence>
<comment type="caution">
    <text evidence="2">The sequence shown here is derived from an EMBL/GenBank/DDBJ whole genome shotgun (WGS) entry which is preliminary data.</text>
</comment>
<dbReference type="Pfam" id="PF01068">
    <property type="entry name" value="DNA_ligase_A_M"/>
    <property type="match status" value="1"/>
</dbReference>
<feature type="non-terminal residue" evidence="2">
    <location>
        <position position="256"/>
    </location>
</feature>
<dbReference type="GO" id="GO:0005524">
    <property type="term" value="F:ATP binding"/>
    <property type="evidence" value="ECO:0007669"/>
    <property type="project" value="InterPro"/>
</dbReference>
<feature type="domain" description="ATP-dependent DNA ligase family profile" evidence="1">
    <location>
        <begin position="147"/>
        <end position="224"/>
    </location>
</feature>
<evidence type="ECO:0000259" key="1">
    <source>
        <dbReference type="Pfam" id="PF01068"/>
    </source>
</evidence>
<organism evidence="2">
    <name type="scientific">marine sediment metagenome</name>
    <dbReference type="NCBI Taxonomy" id="412755"/>
    <lineage>
        <taxon>unclassified sequences</taxon>
        <taxon>metagenomes</taxon>
        <taxon>ecological metagenomes</taxon>
    </lineage>
</organism>
<dbReference type="GO" id="GO:0003910">
    <property type="term" value="F:DNA ligase (ATP) activity"/>
    <property type="evidence" value="ECO:0007669"/>
    <property type="project" value="InterPro"/>
</dbReference>
<proteinExistence type="predicted"/>
<dbReference type="AlphaFoldDB" id="X1II69"/>